<dbReference type="InterPro" id="IPR021745">
    <property type="entry name" value="CbiG_mid"/>
</dbReference>
<dbReference type="EMBL" id="FRAJ01000005">
    <property type="protein sequence ID" value="SHJ86709.1"/>
    <property type="molecule type" value="Genomic_DNA"/>
</dbReference>
<dbReference type="Pfam" id="PF11760">
    <property type="entry name" value="CbiG_N"/>
    <property type="match status" value="1"/>
</dbReference>
<organism evidence="4 5">
    <name type="scientific">Caminicella sporogenes DSM 14501</name>
    <dbReference type="NCBI Taxonomy" id="1121266"/>
    <lineage>
        <taxon>Bacteria</taxon>
        <taxon>Bacillati</taxon>
        <taxon>Bacillota</taxon>
        <taxon>Clostridia</taxon>
        <taxon>Peptostreptococcales</taxon>
        <taxon>Caminicellaceae</taxon>
        <taxon>Caminicella</taxon>
    </lineage>
</organism>
<dbReference type="InterPro" id="IPR036518">
    <property type="entry name" value="CobE/GbiG_C_sf"/>
</dbReference>
<keyword evidence="5" id="KW-1185">Reference proteome</keyword>
<dbReference type="Pfam" id="PF01890">
    <property type="entry name" value="CbiG_C"/>
    <property type="match status" value="1"/>
</dbReference>
<protein>
    <submittedName>
        <fullName evidence="4">Cobalt-precorrin 5A hydrolase</fullName>
    </submittedName>
</protein>
<dbReference type="SUPFAM" id="SSF159672">
    <property type="entry name" value="CbiG N-terminal domain-like"/>
    <property type="match status" value="1"/>
</dbReference>
<dbReference type="STRING" id="1121266.SAMN02745883_00630"/>
<dbReference type="InterPro" id="IPR021744">
    <property type="entry name" value="CbiG_N"/>
</dbReference>
<dbReference type="Proteomes" id="UP000184082">
    <property type="component" value="Unassembled WGS sequence"/>
</dbReference>
<dbReference type="NCBIfam" id="NF004466">
    <property type="entry name" value="PRK05788.1-4"/>
    <property type="match status" value="1"/>
</dbReference>
<dbReference type="SUPFAM" id="SSF159664">
    <property type="entry name" value="CobE/GbiG C-terminal domain-like"/>
    <property type="match status" value="1"/>
</dbReference>
<dbReference type="Gene3D" id="3.40.50.11220">
    <property type="match status" value="1"/>
</dbReference>
<dbReference type="AlphaFoldDB" id="A0A1M6MTK3"/>
<dbReference type="InterPro" id="IPR052553">
    <property type="entry name" value="CbiG_hydrolase"/>
</dbReference>
<evidence type="ECO:0000259" key="2">
    <source>
        <dbReference type="Pfam" id="PF11760"/>
    </source>
</evidence>
<feature type="domain" description="Cobalamin synthesis G N-terminal" evidence="2">
    <location>
        <begin position="51"/>
        <end position="131"/>
    </location>
</feature>
<name>A0A1M6MTK3_9FIRM</name>
<evidence type="ECO:0000259" key="1">
    <source>
        <dbReference type="Pfam" id="PF01890"/>
    </source>
</evidence>
<gene>
    <name evidence="4" type="ORF">SAMN02745883_00630</name>
</gene>
<keyword evidence="4" id="KW-0378">Hydrolase</keyword>
<dbReference type="Pfam" id="PF11761">
    <property type="entry name" value="CbiG_mid"/>
    <property type="match status" value="1"/>
</dbReference>
<proteinExistence type="predicted"/>
<dbReference type="GO" id="GO:0016787">
    <property type="term" value="F:hydrolase activity"/>
    <property type="evidence" value="ECO:0007669"/>
    <property type="project" value="UniProtKB-KW"/>
</dbReference>
<feature type="domain" description="Cobalamin biosynthesis central region" evidence="3">
    <location>
        <begin position="137"/>
        <end position="220"/>
    </location>
</feature>
<dbReference type="PANTHER" id="PTHR37477:SF1">
    <property type="entry name" value="COBALT-PRECORRIN-5A HYDROLASE"/>
    <property type="match status" value="1"/>
</dbReference>
<evidence type="ECO:0000259" key="3">
    <source>
        <dbReference type="Pfam" id="PF11761"/>
    </source>
</evidence>
<dbReference type="PANTHER" id="PTHR37477">
    <property type="entry name" value="COBALT-PRECORRIN-5A HYDROLASE"/>
    <property type="match status" value="1"/>
</dbReference>
<sequence length="346" mass="38212">MDKAIITLTKGGMELGLKLLNEYEDSVLYINKRFNFCGDRIYKIEKDIKTLISEIFHKYKCLIFIMAAGIVVRVIAPHIKSKTTDPAVIVLDEKGKNVISLLSGHLGLANEYTLDIAKLLKSNPVITTSSDVNKTLAVDIISMKLNCIIENIKDATKVSAHIVNGEMVGIISQINIDFNLPYNIEIIKNLKDISLYKGIIYITNEKINLPKNLDAVLLRPKNIVVGIGCRKGIDREKIIKAINDAFCKANKSILSIKKIATIDLKKDEKGIIQAAEYMNVPLEIISSRKILDIEDEFEVSSFVKKSIGVGAVAEPAAVIASKRGSLILNKTKYNGITIALAEEGEN</sequence>
<accession>A0A1M6MTK3</accession>
<dbReference type="GO" id="GO:0009236">
    <property type="term" value="P:cobalamin biosynthetic process"/>
    <property type="evidence" value="ECO:0007669"/>
    <property type="project" value="InterPro"/>
</dbReference>
<reference evidence="4 5" key="1">
    <citation type="submission" date="2016-11" db="EMBL/GenBank/DDBJ databases">
        <authorList>
            <person name="Jaros S."/>
            <person name="Januszkiewicz K."/>
            <person name="Wedrychowicz H."/>
        </authorList>
    </citation>
    <scope>NUCLEOTIDE SEQUENCE [LARGE SCALE GENOMIC DNA]</scope>
    <source>
        <strain evidence="4 5">DSM 14501</strain>
    </source>
</reference>
<evidence type="ECO:0000313" key="5">
    <source>
        <dbReference type="Proteomes" id="UP000184082"/>
    </source>
</evidence>
<evidence type="ECO:0000313" key="4">
    <source>
        <dbReference type="EMBL" id="SHJ86709.1"/>
    </source>
</evidence>
<dbReference type="RefSeq" id="WP_072966092.1">
    <property type="nucleotide sequence ID" value="NZ_FRAJ01000005.1"/>
</dbReference>
<feature type="domain" description="CobE/GbiG C-terminal" evidence="1">
    <location>
        <begin position="223"/>
        <end position="341"/>
    </location>
</feature>
<dbReference type="InterPro" id="IPR002750">
    <property type="entry name" value="CobE/GbiG_C"/>
</dbReference>
<dbReference type="Gene3D" id="3.30.420.180">
    <property type="entry name" value="CobE/GbiG C-terminal domain"/>
    <property type="match status" value="1"/>
</dbReference>
<dbReference type="InterPro" id="IPR038029">
    <property type="entry name" value="GbiG_N_sf"/>
</dbReference>